<keyword evidence="7" id="KW-0808">Transferase</keyword>
<dbReference type="InterPro" id="IPR048053">
    <property type="entry name" value="Cyclin-Q_second_cyclin_box"/>
</dbReference>
<sequence length="240" mass="26990">MAAQKPPTYVGSVRMLFEAGTKLEAKPQTIATAATYFHRFFQECSPDDYDFYLVAATAMYLAGKVEEDSLKIRDVVNVFHKCSFPLSDPLPLGEEYWCLRDSIVQTELLMLRVLEFRLSVDHPHRYLLHYLRSLNDWLGPLTCGGGGGARSGPPCQIPLAQVAWSLLCDMYLQPSCLCYPPQELAVAVIQVALLAYDVRVPHGEDGVLSWYETFCENLSREKLADLVMDVIQVYDGEGQQ</sequence>
<evidence type="ECO:0000256" key="4">
    <source>
        <dbReference type="ARBA" id="ARBA00032419"/>
    </source>
</evidence>
<dbReference type="PIRSF" id="PIRSF028758">
    <property type="entry name" value="Cyclin, C/H/G types"/>
    <property type="match status" value="1"/>
</dbReference>
<proteinExistence type="inferred from homology"/>
<dbReference type="InterPro" id="IPR048055">
    <property type="entry name" value="Cyclin-Q_first_cyclin_box"/>
</dbReference>
<dbReference type="InterPro" id="IPR043198">
    <property type="entry name" value="Cyclin/Ssn8"/>
</dbReference>
<evidence type="ECO:0000256" key="3">
    <source>
        <dbReference type="ARBA" id="ARBA00023127"/>
    </source>
</evidence>
<dbReference type="GO" id="GO:0016538">
    <property type="term" value="F:cyclin-dependent protein serine/threonine kinase regulator activity"/>
    <property type="evidence" value="ECO:0007669"/>
    <property type="project" value="InterPro"/>
</dbReference>
<evidence type="ECO:0000256" key="5">
    <source>
        <dbReference type="RuleBase" id="RU000383"/>
    </source>
</evidence>
<comment type="similarity">
    <text evidence="1">Belongs to the cyclin family. Cyclin-like FAM58 subfamily.</text>
</comment>
<evidence type="ECO:0000313" key="7">
    <source>
        <dbReference type="EMBL" id="NOV35388.1"/>
    </source>
</evidence>
<dbReference type="EMBL" id="GHWJ01002651">
    <property type="protein sequence ID" value="NOV35388.1"/>
    <property type="molecule type" value="Transcribed_RNA"/>
</dbReference>
<accession>A0A6M2CPB9</accession>
<feature type="domain" description="Cyclin-like" evidence="6">
    <location>
        <begin position="14"/>
        <end position="112"/>
    </location>
</feature>
<dbReference type="PANTHER" id="PTHR10026">
    <property type="entry name" value="CYCLIN"/>
    <property type="match status" value="1"/>
</dbReference>
<protein>
    <recommendedName>
        <fullName evidence="2">Cyclin-Q</fullName>
    </recommendedName>
    <alternativeName>
        <fullName evidence="4">Cyclin-related protein FAM58A</fullName>
    </alternativeName>
</protein>
<organism evidence="7">
    <name type="scientific">Rhipicephalus microplus</name>
    <name type="common">Cattle tick</name>
    <name type="synonym">Boophilus microplus</name>
    <dbReference type="NCBI Taxonomy" id="6941"/>
    <lineage>
        <taxon>Eukaryota</taxon>
        <taxon>Metazoa</taxon>
        <taxon>Ecdysozoa</taxon>
        <taxon>Arthropoda</taxon>
        <taxon>Chelicerata</taxon>
        <taxon>Arachnida</taxon>
        <taxon>Acari</taxon>
        <taxon>Parasitiformes</taxon>
        <taxon>Ixodida</taxon>
        <taxon>Ixodoidea</taxon>
        <taxon>Ixodidae</taxon>
        <taxon>Rhipicephalinae</taxon>
        <taxon>Rhipicephalus</taxon>
        <taxon>Boophilus</taxon>
    </lineage>
</organism>
<dbReference type="Gene3D" id="1.10.472.10">
    <property type="entry name" value="Cyclin-like"/>
    <property type="match status" value="2"/>
</dbReference>
<dbReference type="InterPro" id="IPR036915">
    <property type="entry name" value="Cyclin-like_sf"/>
</dbReference>
<dbReference type="SMART" id="SM00385">
    <property type="entry name" value="CYCLIN"/>
    <property type="match status" value="1"/>
</dbReference>
<evidence type="ECO:0000256" key="2">
    <source>
        <dbReference type="ARBA" id="ARBA00019501"/>
    </source>
</evidence>
<dbReference type="SUPFAM" id="SSF47954">
    <property type="entry name" value="Cyclin-like"/>
    <property type="match status" value="2"/>
</dbReference>
<evidence type="ECO:0000256" key="1">
    <source>
        <dbReference type="ARBA" id="ARBA00010390"/>
    </source>
</evidence>
<dbReference type="Pfam" id="PF00134">
    <property type="entry name" value="Cyclin_N"/>
    <property type="match status" value="1"/>
</dbReference>
<reference evidence="7" key="1">
    <citation type="submission" date="2019-09" db="EMBL/GenBank/DDBJ databases">
        <title>Organ-specific transcriptomic study of the physiology of the cattle tick, Rhipicephalus microplus.</title>
        <authorList>
            <person name="Tirloni L."/>
            <person name="Braz G."/>
            <person name="Gandara A.C.P."/>
            <person name="Sabadin G.A."/>
            <person name="da Silva R.M."/>
            <person name="Guizzo M.G."/>
            <person name="Machado J.A."/>
            <person name="Costa E.P."/>
            <person name="Gomes H.F."/>
            <person name="Moraes J."/>
            <person name="Mota M.B.S."/>
            <person name="Mesquita R.D."/>
            <person name="Alvarenga P.H."/>
            <person name="Alves F."/>
            <person name="Seixas A."/>
            <person name="da Fonseca R.N."/>
            <person name="Fogaca A."/>
            <person name="Logullo C."/>
            <person name="Tanaka A."/>
            <person name="Daffre S."/>
            <person name="Termignoni C."/>
            <person name="Vaz I.S.Jr."/>
            <person name="Oliveira P.L."/>
            <person name="Ribeiro J.M."/>
        </authorList>
    </citation>
    <scope>NUCLEOTIDE SEQUENCE</scope>
    <source>
        <strain evidence="7">Porto Alegre</strain>
    </source>
</reference>
<dbReference type="InterPro" id="IPR006671">
    <property type="entry name" value="Cyclin_N"/>
</dbReference>
<dbReference type="CDD" id="cd20535">
    <property type="entry name" value="CYCLIN_CCNM_CCNQ_rpt2"/>
    <property type="match status" value="1"/>
</dbReference>
<dbReference type="OrthoDB" id="25002at2759"/>
<keyword evidence="7" id="KW-0418">Kinase</keyword>
<dbReference type="GO" id="GO:0006357">
    <property type="term" value="P:regulation of transcription by RNA polymerase II"/>
    <property type="evidence" value="ECO:0007669"/>
    <property type="project" value="InterPro"/>
</dbReference>
<dbReference type="VEuPathDB" id="VectorBase:LOC119167522"/>
<dbReference type="InterPro" id="IPR013763">
    <property type="entry name" value="Cyclin-like_dom"/>
</dbReference>
<keyword evidence="3 5" id="KW-0195">Cyclin</keyword>
<dbReference type="GO" id="GO:0016301">
    <property type="term" value="F:kinase activity"/>
    <property type="evidence" value="ECO:0007669"/>
    <property type="project" value="UniProtKB-KW"/>
</dbReference>
<name>A0A6M2CPB9_RHIMP</name>
<dbReference type="CDD" id="cd20534">
    <property type="entry name" value="CYCLIN_CCNM_CCNQ_rpt1"/>
    <property type="match status" value="1"/>
</dbReference>
<evidence type="ECO:0000259" key="6">
    <source>
        <dbReference type="SMART" id="SM00385"/>
    </source>
</evidence>
<dbReference type="AlphaFoldDB" id="A0A6M2CPB9"/>
<dbReference type="FunFam" id="1.10.472.10:FF:000481">
    <property type="entry name" value="Cyclin, putative"/>
    <property type="match status" value="1"/>
</dbReference>